<dbReference type="KEGG" id="vg:36844056"/>
<protein>
    <recommendedName>
        <fullName evidence="1">DUF5865 domain-containing protein</fullName>
    </recommendedName>
</protein>
<dbReference type="GeneID" id="36844056"/>
<gene>
    <name evidence="2" type="ORF">pqer_cds_493</name>
</gene>
<dbReference type="Proteomes" id="UP000248852">
    <property type="component" value="Segment"/>
</dbReference>
<accession>A0A2U7U954</accession>
<name>A0A2U7U954_9VIRU</name>
<evidence type="ECO:0000313" key="2">
    <source>
        <dbReference type="EMBL" id="AVK74915.1"/>
    </source>
</evidence>
<evidence type="ECO:0000259" key="1">
    <source>
        <dbReference type="Pfam" id="PF19183"/>
    </source>
</evidence>
<organism evidence="2">
    <name type="scientific">Pandoravirus quercus</name>
    <dbReference type="NCBI Taxonomy" id="2107709"/>
    <lineage>
        <taxon>Viruses</taxon>
        <taxon>Pandoravirus</taxon>
    </lineage>
</organism>
<dbReference type="RefSeq" id="YP_009483184.1">
    <property type="nucleotide sequence ID" value="NC_037667.1"/>
</dbReference>
<feature type="domain" description="DUF5865" evidence="1">
    <location>
        <begin position="181"/>
        <end position="389"/>
    </location>
</feature>
<dbReference type="EMBL" id="MG011689">
    <property type="protein sequence ID" value="AVK74915.1"/>
    <property type="molecule type" value="Genomic_DNA"/>
</dbReference>
<reference evidence="2" key="1">
    <citation type="journal article" date="2018" name="Nat. Commun.">
        <title>Diversity and evolution of the emerging Pandoraviridae family.</title>
        <authorList>
            <person name="Legendre M."/>
            <person name="Fabre E."/>
            <person name="Poirot O."/>
            <person name="Jeudy S."/>
            <person name="Lartigue A."/>
            <person name="Alempic J.M."/>
            <person name="Beucher L."/>
            <person name="Philippe N."/>
            <person name="Bertaux L."/>
            <person name="Christo-Foroux E."/>
            <person name="Labadie K."/>
            <person name="Coute Y."/>
            <person name="Abergel C."/>
            <person name="Claverie J.M."/>
        </authorList>
    </citation>
    <scope>NUCLEOTIDE SEQUENCE [LARGE SCALE GENOMIC DNA]</scope>
    <source>
        <strain evidence="2">Quercus</strain>
    </source>
</reference>
<sequence length="392" mass="41195">MSTPTAHPTTASAQEPTVSDLLAKLQEVVAALSMTTAPLAAPAEPIVVADSTVAESAVDDSAMTAEVAAAAARAKERVPVFKPESAYEAAPRRLARANLMAGDYCGTGASHYMTVAQFAERIAALPADALVAVGAELVAKVLRVYPAYHRYVSHMRHFATGASCSRYAVVSSPEPVDNAMFNAVKLAGGPIEAGRLARKLAKYAQDAPDAIVLIGKSLAWLPIHYDKAPAVGTPVPVIASNPIYGIDDTHLDPYDRAGVRFALLDTVVTRAKTMARAFATRNKLDQIASYVATAMADCGLAAFDLFYVPHAATRAAVSSGAADDYGDLLTLAEFAAAYGGRVITEKQIQHFYRPVAPSDPTVAATPMARILSAKVDNVADLLTLLDDPLLCA</sequence>
<dbReference type="Pfam" id="PF19183">
    <property type="entry name" value="DUF5865"/>
    <property type="match status" value="1"/>
</dbReference>
<dbReference type="InterPro" id="IPR043844">
    <property type="entry name" value="DUF5865"/>
</dbReference>
<proteinExistence type="predicted"/>